<evidence type="ECO:0000313" key="2">
    <source>
        <dbReference type="EMBL" id="KAF7990113.1"/>
    </source>
</evidence>
<dbReference type="EMBL" id="JACMRX010000005">
    <property type="protein sequence ID" value="KAF7990113.1"/>
    <property type="molecule type" value="Genomic_DNA"/>
</dbReference>
<evidence type="ECO:0000256" key="1">
    <source>
        <dbReference type="SAM" id="MobiDB-lite"/>
    </source>
</evidence>
<accession>A0A834XPB3</accession>
<organism evidence="2 3">
    <name type="scientific">Aphidius gifuensis</name>
    <name type="common">Parasitoid wasp</name>
    <dbReference type="NCBI Taxonomy" id="684658"/>
    <lineage>
        <taxon>Eukaryota</taxon>
        <taxon>Metazoa</taxon>
        <taxon>Ecdysozoa</taxon>
        <taxon>Arthropoda</taxon>
        <taxon>Hexapoda</taxon>
        <taxon>Insecta</taxon>
        <taxon>Pterygota</taxon>
        <taxon>Neoptera</taxon>
        <taxon>Endopterygota</taxon>
        <taxon>Hymenoptera</taxon>
        <taxon>Apocrita</taxon>
        <taxon>Ichneumonoidea</taxon>
        <taxon>Braconidae</taxon>
        <taxon>Aphidiinae</taxon>
        <taxon>Aphidius</taxon>
    </lineage>
</organism>
<dbReference type="Proteomes" id="UP000639338">
    <property type="component" value="Unassembled WGS sequence"/>
</dbReference>
<name>A0A834XPB3_APHGI</name>
<comment type="caution">
    <text evidence="2">The sequence shown here is derived from an EMBL/GenBank/DDBJ whole genome shotgun (WGS) entry which is preliminary data.</text>
</comment>
<gene>
    <name evidence="2" type="ORF">HCN44_009102</name>
</gene>
<feature type="region of interest" description="Disordered" evidence="1">
    <location>
        <begin position="64"/>
        <end position="95"/>
    </location>
</feature>
<feature type="compositionally biased region" description="Basic and acidic residues" evidence="1">
    <location>
        <begin position="69"/>
        <end position="80"/>
    </location>
</feature>
<dbReference type="AlphaFoldDB" id="A0A834XPB3"/>
<keyword evidence="3" id="KW-1185">Reference proteome</keyword>
<proteinExistence type="predicted"/>
<evidence type="ECO:0000313" key="3">
    <source>
        <dbReference type="Proteomes" id="UP000639338"/>
    </source>
</evidence>
<dbReference type="OrthoDB" id="10249612at2759"/>
<protein>
    <submittedName>
        <fullName evidence="2">Uncharacterized protein</fullName>
    </submittedName>
</protein>
<sequence>MILQIGKILGPIVSKFINHSTDLKCFQIMKMIVLTRNLKCERTPLFTNLDFYINKIEKVYFRSSDCSEGDPRSTEREPCETPKGPCVPLKKPGYPTKPEVPQEPFCVECPPKKPCSLNQCPTLEEKR</sequence>
<reference evidence="2 3" key="1">
    <citation type="submission" date="2020-08" db="EMBL/GenBank/DDBJ databases">
        <title>Aphidius gifuensis genome sequencing and assembly.</title>
        <authorList>
            <person name="Du Z."/>
        </authorList>
    </citation>
    <scope>NUCLEOTIDE SEQUENCE [LARGE SCALE GENOMIC DNA]</scope>
    <source>
        <strain evidence="2">YNYX2018</strain>
        <tissue evidence="2">Adults</tissue>
    </source>
</reference>